<keyword evidence="2" id="KW-1185">Reference proteome</keyword>
<gene>
    <name evidence="1" type="ORF">FNW02_32370</name>
</gene>
<dbReference type="AlphaFoldDB" id="A0AA40VUM2"/>
<dbReference type="RefSeq" id="WP_191761579.1">
    <property type="nucleotide sequence ID" value="NZ_VJXY01000063.1"/>
</dbReference>
<protein>
    <submittedName>
        <fullName evidence="1">Uncharacterized protein</fullName>
    </submittedName>
</protein>
<dbReference type="EMBL" id="VJXY01000063">
    <property type="protein sequence ID" value="MBD6620354.1"/>
    <property type="molecule type" value="Genomic_DNA"/>
</dbReference>
<proteinExistence type="predicted"/>
<sequence>MSIKYENVARSAATKLAKKLDSTLLEAVEIELAKLELENHPESYEESKLIIRLTIAALIIQIASLACDVISLQKQESNTLNKEEIEHIIRREMKINNSISPEQQELIIQVVTEEALNQEK</sequence>
<organism evidence="1 2">
    <name type="scientific">Komarekiella delphini-convector SJRDD-AB1</name>
    <dbReference type="NCBI Taxonomy" id="2593771"/>
    <lineage>
        <taxon>Bacteria</taxon>
        <taxon>Bacillati</taxon>
        <taxon>Cyanobacteriota</taxon>
        <taxon>Cyanophyceae</taxon>
        <taxon>Nostocales</taxon>
        <taxon>Nostocaceae</taxon>
        <taxon>Komarekiella</taxon>
        <taxon>Komarekiella delphini-convector</taxon>
    </lineage>
</organism>
<evidence type="ECO:0000313" key="2">
    <source>
        <dbReference type="Proteomes" id="UP001165986"/>
    </source>
</evidence>
<comment type="caution">
    <text evidence="1">The sequence shown here is derived from an EMBL/GenBank/DDBJ whole genome shotgun (WGS) entry which is preliminary data.</text>
</comment>
<name>A0AA40VUM2_9NOST</name>
<reference evidence="1" key="1">
    <citation type="submission" date="2019-07" db="EMBL/GenBank/DDBJ databases">
        <title>Toxilogical consequences of a new and cryptic species of cyanobacteria (Komarekiella delphini-convector) recovered from the epidermis of a bottlenose dolphin and 1500 ft. in the air.</title>
        <authorList>
            <person name="Brown A.O."/>
            <person name="Dvorak P."/>
            <person name="Villanueva C.D."/>
            <person name="Foss A.J."/>
            <person name="Garvey A.D."/>
            <person name="Gibson Q.A."/>
            <person name="Johansen J.R."/>
            <person name="Casamatta D.A."/>
        </authorList>
    </citation>
    <scope>NUCLEOTIDE SEQUENCE</scope>
    <source>
        <strain evidence="1">SJRDD-AB1</strain>
    </source>
</reference>
<dbReference type="Proteomes" id="UP001165986">
    <property type="component" value="Unassembled WGS sequence"/>
</dbReference>
<accession>A0AA40VUM2</accession>
<evidence type="ECO:0000313" key="1">
    <source>
        <dbReference type="EMBL" id="MBD6620354.1"/>
    </source>
</evidence>